<dbReference type="GO" id="GO:0016887">
    <property type="term" value="F:ATP hydrolysis activity"/>
    <property type="evidence" value="ECO:0007669"/>
    <property type="project" value="InterPro"/>
</dbReference>
<evidence type="ECO:0000256" key="10">
    <source>
        <dbReference type="ARBA" id="ARBA00023136"/>
    </source>
</evidence>
<dbReference type="PROSITE" id="PS50893">
    <property type="entry name" value="ABC_TRANSPORTER_2"/>
    <property type="match status" value="1"/>
</dbReference>
<evidence type="ECO:0000256" key="1">
    <source>
        <dbReference type="ARBA" id="ARBA00004202"/>
    </source>
</evidence>
<proteinExistence type="inferred from homology"/>
<evidence type="ECO:0000256" key="5">
    <source>
        <dbReference type="ARBA" id="ARBA00022496"/>
    </source>
</evidence>
<dbReference type="CDD" id="cd03214">
    <property type="entry name" value="ABC_Iron-Siderophores_B12_Hemin"/>
    <property type="match status" value="1"/>
</dbReference>
<reference evidence="12 13" key="1">
    <citation type="journal article" date="2012" name="Stand. Genomic Sci.">
        <title>Complete genome sequence of the facultatively chemolithoautotrophic and methylotrophic alpha Proteobacterium Starkeya novella type strain (ATCC 8093(T)).</title>
        <authorList>
            <person name="Kappler U."/>
            <person name="Davenport K."/>
            <person name="Beatson S."/>
            <person name="Lucas S."/>
            <person name="Lapidus A."/>
            <person name="Copeland A."/>
            <person name="Berry K.W."/>
            <person name="Glavina Del Rio T."/>
            <person name="Hammon N."/>
            <person name="Dalin E."/>
            <person name="Tice H."/>
            <person name="Pitluck S."/>
            <person name="Richardson P."/>
            <person name="Bruce D."/>
            <person name="Goodwin L.A."/>
            <person name="Han C."/>
            <person name="Tapia R."/>
            <person name="Detter J.C."/>
            <person name="Chang Y.J."/>
            <person name="Jeffries C.D."/>
            <person name="Land M."/>
            <person name="Hauser L."/>
            <person name="Kyrpides N.C."/>
            <person name="Goker M."/>
            <person name="Ivanova N."/>
            <person name="Klenk H.P."/>
            <person name="Woyke T."/>
        </authorList>
    </citation>
    <scope>NUCLEOTIDE SEQUENCE [LARGE SCALE GENOMIC DNA]</scope>
    <source>
        <strain evidence="13">ATCC 8093 / DSM 506 / JCM 20403 / CCM 1077 / IAM 12100 / NBRC 12443 / NCIMB 10456</strain>
    </source>
</reference>
<dbReference type="SUPFAM" id="SSF52540">
    <property type="entry name" value="P-loop containing nucleoside triphosphate hydrolases"/>
    <property type="match status" value="1"/>
</dbReference>
<keyword evidence="5" id="KW-0410">Iron transport</keyword>
<sequence>MSAAAPLFELAEVHFGVEGRTLLHPLSLAVPAGRVVGLIGHNGSGKSTLLKLLGRQLAASGGEIRFEGRPLAGWGPRDFARRVAYLPQSSPATGGMTARELIALGRYPWHGALGRFGAVDRQKVEEAIALTDTAVFADRLVDTLSGGERQRVWIAMLVAQDADCLLLDEPISALDIAHQIEVLTLIRSLCRERGTGVVVVLHDVNMAARFCDDIIALHGGRLMARGTPEEMVTPQTLERIYGIAMDVIRQDGRGHVAVPRL</sequence>
<keyword evidence="9" id="KW-0406">Ion transport</keyword>
<dbReference type="PROSITE" id="PS00211">
    <property type="entry name" value="ABC_TRANSPORTER_1"/>
    <property type="match status" value="1"/>
</dbReference>
<evidence type="ECO:0000256" key="7">
    <source>
        <dbReference type="ARBA" id="ARBA00022840"/>
    </source>
</evidence>
<dbReference type="KEGG" id="sno:Snov_3637"/>
<protein>
    <submittedName>
        <fullName evidence="12">ABC transporter related protein</fullName>
    </submittedName>
</protein>
<dbReference type="Pfam" id="PF00005">
    <property type="entry name" value="ABC_tran"/>
    <property type="match status" value="1"/>
</dbReference>
<comment type="similarity">
    <text evidence="2">Belongs to the ABC transporter superfamily.</text>
</comment>
<dbReference type="RefSeq" id="WP_013168409.1">
    <property type="nucleotide sequence ID" value="NC_014217.1"/>
</dbReference>
<evidence type="ECO:0000256" key="9">
    <source>
        <dbReference type="ARBA" id="ARBA00023065"/>
    </source>
</evidence>
<keyword evidence="6" id="KW-0547">Nucleotide-binding</keyword>
<dbReference type="InterPro" id="IPR003593">
    <property type="entry name" value="AAA+_ATPase"/>
</dbReference>
<evidence type="ECO:0000256" key="2">
    <source>
        <dbReference type="ARBA" id="ARBA00005417"/>
    </source>
</evidence>
<dbReference type="InterPro" id="IPR017871">
    <property type="entry name" value="ABC_transporter-like_CS"/>
</dbReference>
<accession>D7AAP1</accession>
<evidence type="ECO:0000256" key="6">
    <source>
        <dbReference type="ARBA" id="ARBA00022741"/>
    </source>
</evidence>
<dbReference type="InterPro" id="IPR003439">
    <property type="entry name" value="ABC_transporter-like_ATP-bd"/>
</dbReference>
<dbReference type="AlphaFoldDB" id="D7AAP1"/>
<dbReference type="GO" id="GO:0005886">
    <property type="term" value="C:plasma membrane"/>
    <property type="evidence" value="ECO:0007669"/>
    <property type="project" value="UniProtKB-SubCell"/>
</dbReference>
<keyword evidence="4" id="KW-1003">Cell membrane</keyword>
<evidence type="ECO:0000256" key="3">
    <source>
        <dbReference type="ARBA" id="ARBA00022448"/>
    </source>
</evidence>
<organism evidence="12 13">
    <name type="scientific">Ancylobacter novellus (strain ATCC 8093 / DSM 506 / JCM 20403 / CCM 1077 / IAM 12100 / NBRC 12443 / NCIMB 10456)</name>
    <name type="common">Starkeya novella</name>
    <dbReference type="NCBI Taxonomy" id="639283"/>
    <lineage>
        <taxon>Bacteria</taxon>
        <taxon>Pseudomonadati</taxon>
        <taxon>Pseudomonadota</taxon>
        <taxon>Alphaproteobacteria</taxon>
        <taxon>Hyphomicrobiales</taxon>
        <taxon>Xanthobacteraceae</taxon>
        <taxon>Ancylobacter</taxon>
    </lineage>
</organism>
<dbReference type="Gene3D" id="3.40.50.300">
    <property type="entry name" value="P-loop containing nucleotide triphosphate hydrolases"/>
    <property type="match status" value="1"/>
</dbReference>
<evidence type="ECO:0000313" key="13">
    <source>
        <dbReference type="Proteomes" id="UP000006633"/>
    </source>
</evidence>
<dbReference type="FunFam" id="3.40.50.300:FF:000134">
    <property type="entry name" value="Iron-enterobactin ABC transporter ATP-binding protein"/>
    <property type="match status" value="1"/>
</dbReference>
<dbReference type="SMART" id="SM00382">
    <property type="entry name" value="AAA"/>
    <property type="match status" value="1"/>
</dbReference>
<dbReference type="InterPro" id="IPR027417">
    <property type="entry name" value="P-loop_NTPase"/>
</dbReference>
<keyword evidence="3" id="KW-0813">Transport</keyword>
<keyword evidence="13" id="KW-1185">Reference proteome</keyword>
<evidence type="ECO:0000256" key="8">
    <source>
        <dbReference type="ARBA" id="ARBA00023004"/>
    </source>
</evidence>
<evidence type="ECO:0000259" key="11">
    <source>
        <dbReference type="PROSITE" id="PS50893"/>
    </source>
</evidence>
<evidence type="ECO:0000313" key="12">
    <source>
        <dbReference type="EMBL" id="ADH90908.1"/>
    </source>
</evidence>
<dbReference type="HOGENOM" id="CLU_000604_1_11_5"/>
<dbReference type="InterPro" id="IPR051535">
    <property type="entry name" value="Siderophore_ABC-ATPase"/>
</dbReference>
<dbReference type="PANTHER" id="PTHR42771:SF2">
    <property type="entry name" value="IRON(3+)-HYDROXAMATE IMPORT ATP-BINDING PROTEIN FHUC"/>
    <property type="match status" value="1"/>
</dbReference>
<dbReference type="GO" id="GO:0005524">
    <property type="term" value="F:ATP binding"/>
    <property type="evidence" value="ECO:0007669"/>
    <property type="project" value="UniProtKB-KW"/>
</dbReference>
<dbReference type="EMBL" id="CP002026">
    <property type="protein sequence ID" value="ADH90908.1"/>
    <property type="molecule type" value="Genomic_DNA"/>
</dbReference>
<name>D7AAP1_ANCN5</name>
<dbReference type="GO" id="GO:0006826">
    <property type="term" value="P:iron ion transport"/>
    <property type="evidence" value="ECO:0007669"/>
    <property type="project" value="UniProtKB-KW"/>
</dbReference>
<feature type="domain" description="ABC transporter" evidence="11">
    <location>
        <begin position="8"/>
        <end position="244"/>
    </location>
</feature>
<dbReference type="STRING" id="639283.Snov_3637"/>
<keyword evidence="10" id="KW-0472">Membrane</keyword>
<dbReference type="Proteomes" id="UP000006633">
    <property type="component" value="Chromosome"/>
</dbReference>
<keyword evidence="8" id="KW-0408">Iron</keyword>
<dbReference type="PANTHER" id="PTHR42771">
    <property type="entry name" value="IRON(3+)-HYDROXAMATE IMPORT ATP-BINDING PROTEIN FHUC"/>
    <property type="match status" value="1"/>
</dbReference>
<dbReference type="eggNOG" id="COG1120">
    <property type="taxonomic scope" value="Bacteria"/>
</dbReference>
<gene>
    <name evidence="12" type="ordered locus">Snov_3637</name>
</gene>
<comment type="subcellular location">
    <subcellularLocation>
        <location evidence="1">Cell membrane</location>
        <topology evidence="1">Peripheral membrane protein</topology>
    </subcellularLocation>
</comment>
<dbReference type="OrthoDB" id="9805601at2"/>
<keyword evidence="7" id="KW-0067">ATP-binding</keyword>
<evidence type="ECO:0000256" key="4">
    <source>
        <dbReference type="ARBA" id="ARBA00022475"/>
    </source>
</evidence>